<feature type="domain" description="Cas12f1-like TNB" evidence="2">
    <location>
        <begin position="31"/>
        <end position="93"/>
    </location>
</feature>
<reference evidence="3 4" key="1">
    <citation type="submission" date="2019-06" db="EMBL/GenBank/DDBJ databases">
        <title>Whole genome shotgun sequence of Brevibacillus agri NBRC 15538.</title>
        <authorList>
            <person name="Hosoyama A."/>
            <person name="Uohara A."/>
            <person name="Ohji S."/>
            <person name="Ichikawa N."/>
        </authorList>
    </citation>
    <scope>NUCLEOTIDE SEQUENCE [LARGE SCALE GENOMIC DNA]</scope>
    <source>
        <strain evidence="3 4">NBRC 15538</strain>
    </source>
</reference>
<comment type="caution">
    <text evidence="3">The sequence shown here is derived from an EMBL/GenBank/DDBJ whole genome shotgun (WGS) entry which is preliminary data.</text>
</comment>
<gene>
    <name evidence="3" type="ORF">BAG01nite_35420</name>
</gene>
<dbReference type="Pfam" id="PF07282">
    <property type="entry name" value="Cas12f1-like_TNB"/>
    <property type="match status" value="1"/>
</dbReference>
<dbReference type="InterPro" id="IPR010095">
    <property type="entry name" value="Cas12f1-like_TNB"/>
</dbReference>
<dbReference type="PANTHER" id="PTHR30405:SF11">
    <property type="entry name" value="RNA-GUIDED DNA ENDONUCLEASE RV2885C-RELATED"/>
    <property type="match status" value="1"/>
</dbReference>
<dbReference type="Proteomes" id="UP000317180">
    <property type="component" value="Unassembled WGS sequence"/>
</dbReference>
<dbReference type="InterPro" id="IPR051399">
    <property type="entry name" value="RNA-guided_DNA_endo/Transpos"/>
</dbReference>
<sequence>MSIIKLERLENIRKTARTSRKNAKNLHSWTFYQLQQFISNKATLVGIQVVEVNPAYTSQTCPVCGEKNKAKDRRYECSCGFKTHRDRVGAINIIRQPVTDGNNLSA</sequence>
<evidence type="ECO:0000313" key="3">
    <source>
        <dbReference type="EMBL" id="GED27440.1"/>
    </source>
</evidence>
<evidence type="ECO:0000256" key="1">
    <source>
        <dbReference type="ARBA" id="ARBA00023125"/>
    </source>
</evidence>
<dbReference type="EMBL" id="BJOD01000041">
    <property type="protein sequence ID" value="GED27440.1"/>
    <property type="molecule type" value="Genomic_DNA"/>
</dbReference>
<evidence type="ECO:0000259" key="2">
    <source>
        <dbReference type="Pfam" id="PF07282"/>
    </source>
</evidence>
<keyword evidence="1" id="KW-0238">DNA-binding</keyword>
<dbReference type="PANTHER" id="PTHR30405">
    <property type="entry name" value="TRANSPOSASE"/>
    <property type="match status" value="1"/>
</dbReference>
<dbReference type="NCBIfam" id="TIGR01766">
    <property type="entry name" value="IS200/IS605 family accessory protein TnpB-like domain"/>
    <property type="match status" value="1"/>
</dbReference>
<keyword evidence="4" id="KW-1185">Reference proteome</keyword>
<proteinExistence type="predicted"/>
<name>A0ABQ0SU43_9BACL</name>
<evidence type="ECO:0000313" key="4">
    <source>
        <dbReference type="Proteomes" id="UP000317180"/>
    </source>
</evidence>
<organism evidence="3 4">
    <name type="scientific">Brevibacillus agri</name>
    <dbReference type="NCBI Taxonomy" id="51101"/>
    <lineage>
        <taxon>Bacteria</taxon>
        <taxon>Bacillati</taxon>
        <taxon>Bacillota</taxon>
        <taxon>Bacilli</taxon>
        <taxon>Bacillales</taxon>
        <taxon>Paenibacillaceae</taxon>
        <taxon>Brevibacillus</taxon>
    </lineage>
</organism>
<accession>A0ABQ0SU43</accession>
<protein>
    <recommendedName>
        <fullName evidence="2">Cas12f1-like TNB domain-containing protein</fullName>
    </recommendedName>
</protein>
<dbReference type="NCBIfam" id="NF040570">
    <property type="entry name" value="guided_TnpB"/>
    <property type="match status" value="1"/>
</dbReference>